<protein>
    <recommendedName>
        <fullName evidence="3">SH3 domain-containing protein</fullName>
    </recommendedName>
</protein>
<evidence type="ECO:0000313" key="1">
    <source>
        <dbReference type="EMBL" id="KAL3866809.1"/>
    </source>
</evidence>
<dbReference type="AlphaFoldDB" id="A0ABD3VYV4"/>
<gene>
    <name evidence="1" type="ORF">ACJMK2_044076</name>
</gene>
<accession>A0ABD3VYV4</accession>
<keyword evidence="2" id="KW-1185">Reference proteome</keyword>
<sequence>MLIPCLQKSEFALAYGPGHQSPQCRHLGSSENMYVTCVTPVQTGSTGYLNVREGQTIKQKLVSLDGELAFGWCRKRKFSPKRWGFYPVTSVSGTPKSDENNRACQD</sequence>
<evidence type="ECO:0000313" key="2">
    <source>
        <dbReference type="Proteomes" id="UP001634394"/>
    </source>
</evidence>
<dbReference type="Proteomes" id="UP001634394">
    <property type="component" value="Unassembled WGS sequence"/>
</dbReference>
<name>A0ABD3VYV4_SINWO</name>
<proteinExistence type="predicted"/>
<evidence type="ECO:0008006" key="3">
    <source>
        <dbReference type="Google" id="ProtNLM"/>
    </source>
</evidence>
<reference evidence="1 2" key="1">
    <citation type="submission" date="2024-11" db="EMBL/GenBank/DDBJ databases">
        <title>Chromosome-level genome assembly of the freshwater bivalve Anodonta woodiana.</title>
        <authorList>
            <person name="Chen X."/>
        </authorList>
    </citation>
    <scope>NUCLEOTIDE SEQUENCE [LARGE SCALE GENOMIC DNA]</scope>
    <source>
        <strain evidence="1">MN2024</strain>
        <tissue evidence="1">Gills</tissue>
    </source>
</reference>
<dbReference type="EMBL" id="JBJQND010000009">
    <property type="protein sequence ID" value="KAL3866809.1"/>
    <property type="molecule type" value="Genomic_DNA"/>
</dbReference>
<organism evidence="1 2">
    <name type="scientific">Sinanodonta woodiana</name>
    <name type="common">Chinese pond mussel</name>
    <name type="synonym">Anodonta woodiana</name>
    <dbReference type="NCBI Taxonomy" id="1069815"/>
    <lineage>
        <taxon>Eukaryota</taxon>
        <taxon>Metazoa</taxon>
        <taxon>Spiralia</taxon>
        <taxon>Lophotrochozoa</taxon>
        <taxon>Mollusca</taxon>
        <taxon>Bivalvia</taxon>
        <taxon>Autobranchia</taxon>
        <taxon>Heteroconchia</taxon>
        <taxon>Palaeoheterodonta</taxon>
        <taxon>Unionida</taxon>
        <taxon>Unionoidea</taxon>
        <taxon>Unionidae</taxon>
        <taxon>Unioninae</taxon>
        <taxon>Sinanodonta</taxon>
    </lineage>
</organism>
<comment type="caution">
    <text evidence="1">The sequence shown here is derived from an EMBL/GenBank/DDBJ whole genome shotgun (WGS) entry which is preliminary data.</text>
</comment>